<dbReference type="PANTHER" id="PTHR10344">
    <property type="entry name" value="THYMIDYLATE KINASE"/>
    <property type="match status" value="1"/>
</dbReference>
<evidence type="ECO:0000256" key="3">
    <source>
        <dbReference type="ARBA" id="ARBA00022727"/>
    </source>
</evidence>
<comment type="function">
    <text evidence="8">Phosphorylation of dTMP to form dTDP in both de novo and salvage pathways of dTTP synthesis.</text>
</comment>
<dbReference type="InterPro" id="IPR018094">
    <property type="entry name" value="Thymidylate_kinase"/>
</dbReference>
<keyword evidence="6 8" id="KW-0067">ATP-binding</keyword>
<dbReference type="STRING" id="1802689.A3F25_02340"/>
<dbReference type="GO" id="GO:0005737">
    <property type="term" value="C:cytoplasm"/>
    <property type="evidence" value="ECO:0007669"/>
    <property type="project" value="TreeGrafter"/>
</dbReference>
<dbReference type="HAMAP" id="MF_00165">
    <property type="entry name" value="Thymidylate_kinase"/>
    <property type="match status" value="1"/>
</dbReference>
<comment type="catalytic activity">
    <reaction evidence="7 8">
        <text>dTMP + ATP = dTDP + ADP</text>
        <dbReference type="Rhea" id="RHEA:13517"/>
        <dbReference type="ChEBI" id="CHEBI:30616"/>
        <dbReference type="ChEBI" id="CHEBI:58369"/>
        <dbReference type="ChEBI" id="CHEBI:63528"/>
        <dbReference type="ChEBI" id="CHEBI:456216"/>
        <dbReference type="EC" id="2.7.4.9"/>
    </reaction>
</comment>
<evidence type="ECO:0000256" key="2">
    <source>
        <dbReference type="ARBA" id="ARBA00022679"/>
    </source>
</evidence>
<dbReference type="EC" id="2.7.4.9" evidence="8"/>
<dbReference type="Proteomes" id="UP000177478">
    <property type="component" value="Unassembled WGS sequence"/>
</dbReference>
<comment type="similarity">
    <text evidence="1 8">Belongs to the thymidylate kinase family.</text>
</comment>
<evidence type="ECO:0000256" key="5">
    <source>
        <dbReference type="ARBA" id="ARBA00022777"/>
    </source>
</evidence>
<proteinExistence type="inferred from homology"/>
<dbReference type="GO" id="GO:0006233">
    <property type="term" value="P:dTDP biosynthetic process"/>
    <property type="evidence" value="ECO:0007669"/>
    <property type="project" value="InterPro"/>
</dbReference>
<dbReference type="Gene3D" id="3.40.50.300">
    <property type="entry name" value="P-loop containing nucleotide triphosphate hydrolases"/>
    <property type="match status" value="1"/>
</dbReference>
<comment type="caution">
    <text evidence="10">The sequence shown here is derived from an EMBL/GenBank/DDBJ whole genome shotgun (WGS) entry which is preliminary data.</text>
</comment>
<feature type="domain" description="Thymidylate kinase-like" evidence="9">
    <location>
        <begin position="16"/>
        <end position="201"/>
    </location>
</feature>
<sequence>MLFGIPNPHPGFFLVLEGIDACGKSTQLKLIAKWLRESLRNPNQRVLVTKEPDPDSEYGRFIYQDLKKRDGLNHTDPISFQTWYAKESLARMRDLVIPRLKLGDIVLSDRYRTSLVYGVRGESSREEDLSELLQMNWSILGEKFVRPDLTIIYDIPAEMAVARMRSAGKAVDSHERLDKLQVVRRSYLRWDRDVRPKYFNLQVNNKDGSPEEVFQRSRLRLECELARFLR</sequence>
<dbReference type="GO" id="GO:0005524">
    <property type="term" value="F:ATP binding"/>
    <property type="evidence" value="ECO:0007669"/>
    <property type="project" value="UniProtKB-UniRule"/>
</dbReference>
<evidence type="ECO:0000256" key="4">
    <source>
        <dbReference type="ARBA" id="ARBA00022741"/>
    </source>
</evidence>
<dbReference type="AlphaFoldDB" id="A0A1F8G709"/>
<protein>
    <recommendedName>
        <fullName evidence="8">Thymidylate kinase</fullName>
        <ecNumber evidence="8">2.7.4.9</ecNumber>
    </recommendedName>
    <alternativeName>
        <fullName evidence="8">dTMP kinase</fullName>
    </alternativeName>
</protein>
<evidence type="ECO:0000256" key="8">
    <source>
        <dbReference type="HAMAP-Rule" id="MF_00165"/>
    </source>
</evidence>
<feature type="binding site" evidence="8">
    <location>
        <begin position="18"/>
        <end position="25"/>
    </location>
    <ligand>
        <name>ATP</name>
        <dbReference type="ChEBI" id="CHEBI:30616"/>
    </ligand>
</feature>
<evidence type="ECO:0000259" key="9">
    <source>
        <dbReference type="Pfam" id="PF02223"/>
    </source>
</evidence>
<evidence type="ECO:0000256" key="1">
    <source>
        <dbReference type="ARBA" id="ARBA00009776"/>
    </source>
</evidence>
<dbReference type="Pfam" id="PF02223">
    <property type="entry name" value="Thymidylate_kin"/>
    <property type="match status" value="1"/>
</dbReference>
<dbReference type="GO" id="GO:0006227">
    <property type="term" value="P:dUDP biosynthetic process"/>
    <property type="evidence" value="ECO:0007669"/>
    <property type="project" value="TreeGrafter"/>
</dbReference>
<evidence type="ECO:0000313" key="11">
    <source>
        <dbReference type="Proteomes" id="UP000177478"/>
    </source>
</evidence>
<dbReference type="SUPFAM" id="SSF52540">
    <property type="entry name" value="P-loop containing nucleoside triphosphate hydrolases"/>
    <property type="match status" value="1"/>
</dbReference>
<keyword evidence="2 8" id="KW-0808">Transferase</keyword>
<evidence type="ECO:0000256" key="7">
    <source>
        <dbReference type="ARBA" id="ARBA00048743"/>
    </source>
</evidence>
<dbReference type="InterPro" id="IPR039430">
    <property type="entry name" value="Thymidylate_kin-like_dom"/>
</dbReference>
<dbReference type="CDD" id="cd01672">
    <property type="entry name" value="TMPK"/>
    <property type="match status" value="1"/>
</dbReference>
<gene>
    <name evidence="8" type="primary">tmk</name>
    <name evidence="10" type="ORF">A3F25_02340</name>
</gene>
<dbReference type="InterPro" id="IPR027417">
    <property type="entry name" value="P-loop_NTPase"/>
</dbReference>
<keyword evidence="3 8" id="KW-0545">Nucleotide biosynthesis</keyword>
<name>A0A1F8G709_9BACT</name>
<keyword evidence="5 8" id="KW-0418">Kinase</keyword>
<accession>A0A1F8G709</accession>
<evidence type="ECO:0000313" key="10">
    <source>
        <dbReference type="EMBL" id="OGN20548.1"/>
    </source>
</evidence>
<dbReference type="GO" id="GO:0006235">
    <property type="term" value="P:dTTP biosynthetic process"/>
    <property type="evidence" value="ECO:0007669"/>
    <property type="project" value="UniProtKB-UniRule"/>
</dbReference>
<dbReference type="EMBL" id="MGKD01000002">
    <property type="protein sequence ID" value="OGN20548.1"/>
    <property type="molecule type" value="Genomic_DNA"/>
</dbReference>
<keyword evidence="4 8" id="KW-0547">Nucleotide-binding</keyword>
<dbReference type="GO" id="GO:0004798">
    <property type="term" value="F:dTMP kinase activity"/>
    <property type="evidence" value="ECO:0007669"/>
    <property type="project" value="UniProtKB-UniRule"/>
</dbReference>
<evidence type="ECO:0000256" key="6">
    <source>
        <dbReference type="ARBA" id="ARBA00022840"/>
    </source>
</evidence>
<dbReference type="PANTHER" id="PTHR10344:SF4">
    <property type="entry name" value="UMP-CMP KINASE 2, MITOCHONDRIAL"/>
    <property type="match status" value="1"/>
</dbReference>
<reference evidence="10 11" key="1">
    <citation type="journal article" date="2016" name="Nat. Commun.">
        <title>Thousands of microbial genomes shed light on interconnected biogeochemical processes in an aquifer system.</title>
        <authorList>
            <person name="Anantharaman K."/>
            <person name="Brown C.T."/>
            <person name="Hug L.A."/>
            <person name="Sharon I."/>
            <person name="Castelle C.J."/>
            <person name="Probst A.J."/>
            <person name="Thomas B.C."/>
            <person name="Singh A."/>
            <person name="Wilkins M.J."/>
            <person name="Karaoz U."/>
            <person name="Brodie E.L."/>
            <person name="Williams K.H."/>
            <person name="Hubbard S.S."/>
            <person name="Banfield J.F."/>
        </authorList>
    </citation>
    <scope>NUCLEOTIDE SEQUENCE [LARGE SCALE GENOMIC DNA]</scope>
</reference>
<organism evidence="10 11">
    <name type="scientific">Candidatus Yanofskybacteria bacterium RIFCSPHIGHO2_12_FULL_45_19b</name>
    <dbReference type="NCBI Taxonomy" id="1802689"/>
    <lineage>
        <taxon>Bacteria</taxon>
        <taxon>Candidatus Yanofskyibacteriota</taxon>
    </lineage>
</organism>